<feature type="transmembrane region" description="Helical" evidence="5">
    <location>
        <begin position="106"/>
        <end position="127"/>
    </location>
</feature>
<evidence type="ECO:0000256" key="5">
    <source>
        <dbReference type="SAM" id="Phobius"/>
    </source>
</evidence>
<evidence type="ECO:0000313" key="7">
    <source>
        <dbReference type="EMBL" id="QCR08091.1"/>
    </source>
</evidence>
<dbReference type="RefSeq" id="WP_137713148.1">
    <property type="nucleotide sequence ID" value="NZ_CP034035.1"/>
</dbReference>
<dbReference type="KEGG" id="brb:EH207_05885"/>
<feature type="transmembrane region" description="Helical" evidence="5">
    <location>
        <begin position="231"/>
        <end position="254"/>
    </location>
</feature>
<organism evidence="7 8">
    <name type="scientific">Brenneria rubrifaciens</name>
    <dbReference type="NCBI Taxonomy" id="55213"/>
    <lineage>
        <taxon>Bacteria</taxon>
        <taxon>Pseudomonadati</taxon>
        <taxon>Pseudomonadota</taxon>
        <taxon>Gammaproteobacteria</taxon>
        <taxon>Enterobacterales</taxon>
        <taxon>Pectobacteriaceae</taxon>
        <taxon>Brenneria</taxon>
    </lineage>
</organism>
<dbReference type="EMBL" id="CP034035">
    <property type="protein sequence ID" value="QCR08091.1"/>
    <property type="molecule type" value="Genomic_DNA"/>
</dbReference>
<feature type="transmembrane region" description="Helical" evidence="5">
    <location>
        <begin position="370"/>
        <end position="390"/>
    </location>
</feature>
<protein>
    <submittedName>
        <fullName evidence="7">O-antigen ligase domain-containing protein</fullName>
    </submittedName>
</protein>
<dbReference type="GO" id="GO:0016874">
    <property type="term" value="F:ligase activity"/>
    <property type="evidence" value="ECO:0007669"/>
    <property type="project" value="UniProtKB-KW"/>
</dbReference>
<dbReference type="InterPro" id="IPR007016">
    <property type="entry name" value="O-antigen_ligase-rel_domated"/>
</dbReference>
<feature type="transmembrane region" description="Helical" evidence="5">
    <location>
        <begin position="184"/>
        <end position="199"/>
    </location>
</feature>
<dbReference type="OrthoDB" id="6497624at2"/>
<feature type="transmembrane region" description="Helical" evidence="5">
    <location>
        <begin position="147"/>
        <end position="172"/>
    </location>
</feature>
<feature type="transmembrane region" description="Helical" evidence="5">
    <location>
        <begin position="205"/>
        <end position="224"/>
    </location>
</feature>
<dbReference type="Proteomes" id="UP000299580">
    <property type="component" value="Chromosome"/>
</dbReference>
<evidence type="ECO:0000256" key="3">
    <source>
        <dbReference type="ARBA" id="ARBA00022989"/>
    </source>
</evidence>
<evidence type="ECO:0000256" key="2">
    <source>
        <dbReference type="ARBA" id="ARBA00022692"/>
    </source>
</evidence>
<keyword evidence="7" id="KW-0436">Ligase</keyword>
<name>A0A4P8QMC1_9GAMM</name>
<gene>
    <name evidence="7" type="ORF">EH207_05885</name>
</gene>
<evidence type="ECO:0000259" key="6">
    <source>
        <dbReference type="Pfam" id="PF04932"/>
    </source>
</evidence>
<feature type="transmembrane region" description="Helical" evidence="5">
    <location>
        <begin position="12"/>
        <end position="32"/>
    </location>
</feature>
<keyword evidence="4 5" id="KW-0472">Membrane</keyword>
<accession>A0A4P8QMC1</accession>
<feature type="transmembrane region" description="Helical" evidence="5">
    <location>
        <begin position="76"/>
        <end position="94"/>
    </location>
</feature>
<evidence type="ECO:0000256" key="1">
    <source>
        <dbReference type="ARBA" id="ARBA00004141"/>
    </source>
</evidence>
<dbReference type="Pfam" id="PF04932">
    <property type="entry name" value="Wzy_C"/>
    <property type="match status" value="1"/>
</dbReference>
<dbReference type="AlphaFoldDB" id="A0A4P8QMC1"/>
<evidence type="ECO:0000256" key="4">
    <source>
        <dbReference type="ARBA" id="ARBA00023136"/>
    </source>
</evidence>
<feature type="transmembrane region" description="Helical" evidence="5">
    <location>
        <begin position="41"/>
        <end position="61"/>
    </location>
</feature>
<evidence type="ECO:0000313" key="8">
    <source>
        <dbReference type="Proteomes" id="UP000299580"/>
    </source>
</evidence>
<keyword evidence="8" id="KW-1185">Reference proteome</keyword>
<keyword evidence="2 5" id="KW-0812">Transmembrane</keyword>
<feature type="transmembrane region" description="Helical" evidence="5">
    <location>
        <begin position="315"/>
        <end position="336"/>
    </location>
</feature>
<proteinExistence type="predicted"/>
<feature type="domain" description="O-antigen ligase-related" evidence="6">
    <location>
        <begin position="190"/>
        <end position="329"/>
    </location>
</feature>
<keyword evidence="3 5" id="KW-1133">Transmembrane helix</keyword>
<reference evidence="7 8" key="1">
    <citation type="submission" date="2018-11" db="EMBL/GenBank/DDBJ databases">
        <title>Genome sequences of Brenneria nigrifluens and Brenneria rubrifaciens.</title>
        <authorList>
            <person name="Poret-Peterson A.T."/>
            <person name="McClean A.E."/>
            <person name="Kluepfel D.A."/>
        </authorList>
    </citation>
    <scope>NUCLEOTIDE SEQUENCE [LARGE SCALE GENOMIC DNA]</scope>
    <source>
        <strain evidence="7 8">6D370</strain>
    </source>
</reference>
<dbReference type="GO" id="GO:0016020">
    <property type="term" value="C:membrane"/>
    <property type="evidence" value="ECO:0007669"/>
    <property type="project" value="UniProtKB-SubCell"/>
</dbReference>
<comment type="subcellular location">
    <subcellularLocation>
        <location evidence="1">Membrane</location>
        <topology evidence="1">Multi-pass membrane protein</topology>
    </subcellularLocation>
</comment>
<sequence>MKIGKSFLINLSIYLMALRSPLIILSMCAYIFSSQIMIRRMVFKTFPFIVFLLLATIYSIVQGNVEEYILGQARDILLSVVVASFLICCCDLSNDNRVVIYKTIKKMFVIIAIIKIAILVFSLLSGVPMGDIITWIRDTWNIQMMSLGVQGTFISRLQIPLDSAVPFFMYFITREIIHSQSNRFLLYSCFALLIISMLLTLSRTFWAETVFFIALAIILEAKLWKVFKICILGTVVIFVLLTMTPLGELIFKIIETRFGGDNNPNMASDAERIWQNRVLLYEFWKKPILGHGIGYFIPNALRSEVTPYLYESQSLSMLMAMGFIGAGVLLVLYMNLCFSSIHKDTSGKTKFIVPLIFTFFWIFSGSVNPLLFGASGGLIIFFIAKFHVLYKKDISH</sequence>